<evidence type="ECO:0000256" key="1">
    <source>
        <dbReference type="SAM" id="SignalP"/>
    </source>
</evidence>
<dbReference type="Pfam" id="PF13354">
    <property type="entry name" value="Beta-lactamase2"/>
    <property type="match status" value="1"/>
</dbReference>
<dbReference type="GO" id="GO:0046677">
    <property type="term" value="P:response to antibiotic"/>
    <property type="evidence" value="ECO:0007669"/>
    <property type="project" value="InterPro"/>
</dbReference>
<dbReference type="InterPro" id="IPR000871">
    <property type="entry name" value="Beta-lactam_class-A"/>
</dbReference>
<name>A0A8J6ZWC8_DESMC</name>
<dbReference type="Gene3D" id="3.40.710.10">
    <property type="entry name" value="DD-peptidase/beta-lactamase superfamily"/>
    <property type="match status" value="1"/>
</dbReference>
<keyword evidence="4" id="KW-1185">Reference proteome</keyword>
<comment type="caution">
    <text evidence="3">The sequence shown here is derived from an EMBL/GenBank/DDBJ whole genome shotgun (WGS) entry which is preliminary data.</text>
</comment>
<evidence type="ECO:0000313" key="3">
    <source>
        <dbReference type="EMBL" id="MBE9026406.1"/>
    </source>
</evidence>
<evidence type="ECO:0000259" key="2">
    <source>
        <dbReference type="Pfam" id="PF13354"/>
    </source>
</evidence>
<dbReference type="RefSeq" id="WP_193922125.1">
    <property type="nucleotide sequence ID" value="NZ_JADEXS020000001.1"/>
</dbReference>
<dbReference type="InterPro" id="IPR012338">
    <property type="entry name" value="Beta-lactam/transpept-like"/>
</dbReference>
<protein>
    <submittedName>
        <fullName evidence="3">Serine hydrolase</fullName>
    </submittedName>
</protein>
<feature type="signal peptide" evidence="1">
    <location>
        <begin position="1"/>
        <end position="22"/>
    </location>
</feature>
<keyword evidence="3" id="KW-0378">Hydrolase</keyword>
<keyword evidence="1" id="KW-0732">Signal</keyword>
<feature type="chain" id="PRO_5035285019" evidence="1">
    <location>
        <begin position="23"/>
        <end position="339"/>
    </location>
</feature>
<dbReference type="InterPro" id="IPR045155">
    <property type="entry name" value="Beta-lactam_cat"/>
</dbReference>
<dbReference type="EMBL" id="JADEXS010000598">
    <property type="protein sequence ID" value="MBE9026406.1"/>
    <property type="molecule type" value="Genomic_DNA"/>
</dbReference>
<dbReference type="GO" id="GO:0030655">
    <property type="term" value="P:beta-lactam antibiotic catabolic process"/>
    <property type="evidence" value="ECO:0007669"/>
    <property type="project" value="InterPro"/>
</dbReference>
<dbReference type="SUPFAM" id="SSF56601">
    <property type="entry name" value="beta-lactamase/transpeptidase-like"/>
    <property type="match status" value="1"/>
</dbReference>
<reference evidence="3" key="1">
    <citation type="submission" date="2020-10" db="EMBL/GenBank/DDBJ databases">
        <authorList>
            <person name="Castelo-Branco R."/>
            <person name="Eusebio N."/>
            <person name="Adriana R."/>
            <person name="Vieira A."/>
            <person name="Brugerolle De Fraissinette N."/>
            <person name="Rezende De Castro R."/>
            <person name="Schneider M.P."/>
            <person name="Vasconcelos V."/>
            <person name="Leao P.N."/>
        </authorList>
    </citation>
    <scope>NUCLEOTIDE SEQUENCE</scope>
    <source>
        <strain evidence="3">LEGE 12446</strain>
    </source>
</reference>
<dbReference type="PANTHER" id="PTHR35333:SF4">
    <property type="entry name" value="SLR0121 PROTEIN"/>
    <property type="match status" value="1"/>
</dbReference>
<accession>A0A8J6ZWC8</accession>
<sequence length="339" mass="37619">MKLRWFSLSLISILLFSSPVKANPDSNKVYSPDGWNRNQSNLQLPPLKFIPPVPSNLVNPTNTPNYTGVVPLGHEISELKTPINKLVARYKFLTPGIFFMDLETGDYISVNGNKAFPAASTIKYPILIALFQEVDAGRIKLNETLVMQRKYVVGGSGNMQYMRAGSKFSVLKTATMMMTISDNTATNMIIARLGGIAKLNQRFRSWGLQSTALRRMLGDFNGTNKTSAKDLVRLSALMINNQLLSDKSQSQVLGIMYGCHNRRLLPSGLGSGAKIAHKTGTLRFVLGDAGIIQTPSGKRYLAGILVRRPNNDLRARDFIRQVSQVVYGYFEQPKFSRVP</sequence>
<dbReference type="GO" id="GO:0008800">
    <property type="term" value="F:beta-lactamase activity"/>
    <property type="evidence" value="ECO:0007669"/>
    <property type="project" value="InterPro"/>
</dbReference>
<gene>
    <name evidence="3" type="ORF">IQ276_29505</name>
</gene>
<dbReference type="Proteomes" id="UP000622533">
    <property type="component" value="Unassembled WGS sequence"/>
</dbReference>
<evidence type="ECO:0000313" key="4">
    <source>
        <dbReference type="Proteomes" id="UP000622533"/>
    </source>
</evidence>
<dbReference type="AlphaFoldDB" id="A0A8J6ZWC8"/>
<proteinExistence type="predicted"/>
<dbReference type="PANTHER" id="PTHR35333">
    <property type="entry name" value="BETA-LACTAMASE"/>
    <property type="match status" value="1"/>
</dbReference>
<feature type="domain" description="Beta-lactamase class A catalytic" evidence="2">
    <location>
        <begin position="96"/>
        <end position="306"/>
    </location>
</feature>
<organism evidence="3 4">
    <name type="scientific">Desmonostoc muscorum LEGE 12446</name>
    <dbReference type="NCBI Taxonomy" id="1828758"/>
    <lineage>
        <taxon>Bacteria</taxon>
        <taxon>Bacillati</taxon>
        <taxon>Cyanobacteriota</taxon>
        <taxon>Cyanophyceae</taxon>
        <taxon>Nostocales</taxon>
        <taxon>Nostocaceae</taxon>
        <taxon>Desmonostoc</taxon>
    </lineage>
</organism>